<dbReference type="Pfam" id="PF01494">
    <property type="entry name" value="FAD_binding_3"/>
    <property type="match status" value="1"/>
</dbReference>
<evidence type="ECO:0000313" key="8">
    <source>
        <dbReference type="EMBL" id="KAL1870717.1"/>
    </source>
</evidence>
<dbReference type="EMBL" id="JAWRVE010000036">
    <property type="protein sequence ID" value="KAL1870717.1"/>
    <property type="molecule type" value="Genomic_DNA"/>
</dbReference>
<comment type="cofactor">
    <cofactor evidence="1">
        <name>FAD</name>
        <dbReference type="ChEBI" id="CHEBI:57692"/>
    </cofactor>
</comment>
<proteinExistence type="inferred from homology"/>
<evidence type="ECO:0000313" key="9">
    <source>
        <dbReference type="Proteomes" id="UP001583177"/>
    </source>
</evidence>
<dbReference type="Proteomes" id="UP001583177">
    <property type="component" value="Unassembled WGS sequence"/>
</dbReference>
<gene>
    <name evidence="8" type="ORF">Daus18300_005037</name>
</gene>
<evidence type="ECO:0000256" key="5">
    <source>
        <dbReference type="ARBA" id="ARBA00023002"/>
    </source>
</evidence>
<accession>A0ABR3X4W7</accession>
<feature type="domain" description="FAD-binding" evidence="7">
    <location>
        <begin position="8"/>
        <end position="373"/>
    </location>
</feature>
<sequence>MGGTPFRIAIIGAGIAGLTAALSIRKLLPGQNIHITIYDKATELREIGASIGLNPSGLRVLDKLGVDAALDGSISFRQRGEWPMIYRHWLTNEELGHDEVKGQVDERHRMGRFHRAHLQAALVQAVKDVGGVEIHLGVRIVAVKIEGEGAPAVITFEDGNEIEADLVLGADGVHSRVRQAFASQHELKWTGQVAFRSAFDVSLVNDIDGLPEDAIFWVGHERTLFTSRLGKSQYTVVGSYIADPEDLSSPYRNAQWNGPGDVEFLRSLYKGWNPVVEAIVNAVPYTKTYPNHAGTALPSLVFEGRTALLGDAAHTHGGAFAAGGSLAINDAYALALALAHVWPHGEKPTPKQLERALDIYDETRRPLVTRVLDLVHEAAQKRRWTGARGSAQENKETDEELRIRIANRPDMTWLTEHDVEAEFDRVVSHEKNGTDLIT</sequence>
<evidence type="ECO:0000256" key="1">
    <source>
        <dbReference type="ARBA" id="ARBA00001974"/>
    </source>
</evidence>
<dbReference type="PRINTS" id="PR00420">
    <property type="entry name" value="RNGMNOXGNASE"/>
</dbReference>
<keyword evidence="6" id="KW-0503">Monooxygenase</keyword>
<dbReference type="InterPro" id="IPR050493">
    <property type="entry name" value="FAD-dep_Monooxygenase_BioMet"/>
</dbReference>
<evidence type="ECO:0000256" key="6">
    <source>
        <dbReference type="ARBA" id="ARBA00023033"/>
    </source>
</evidence>
<evidence type="ECO:0000256" key="2">
    <source>
        <dbReference type="ARBA" id="ARBA00007992"/>
    </source>
</evidence>
<keyword evidence="3" id="KW-0285">Flavoprotein</keyword>
<dbReference type="InterPro" id="IPR036188">
    <property type="entry name" value="FAD/NAD-bd_sf"/>
</dbReference>
<evidence type="ECO:0000256" key="3">
    <source>
        <dbReference type="ARBA" id="ARBA00022630"/>
    </source>
</evidence>
<dbReference type="PANTHER" id="PTHR13789:SF318">
    <property type="entry name" value="GERANYLGERANYL DIPHOSPHATE REDUCTASE"/>
    <property type="match status" value="1"/>
</dbReference>
<reference evidence="8 9" key="1">
    <citation type="journal article" date="2024" name="IMA Fungus">
        <title>IMA Genome - F19 : A genome assembly and annotation guide to empower mycologists, including annotated draft genome sequences of Ceratocystis pirilliformis, Diaporthe australafricana, Fusarium ophioides, Paecilomyces lecythidis, and Sporothrix stenoceras.</title>
        <authorList>
            <person name="Aylward J."/>
            <person name="Wilson A.M."/>
            <person name="Visagie C.M."/>
            <person name="Spraker J."/>
            <person name="Barnes I."/>
            <person name="Buitendag C."/>
            <person name="Ceriani C."/>
            <person name="Del Mar Angel L."/>
            <person name="du Plessis D."/>
            <person name="Fuchs T."/>
            <person name="Gasser K."/>
            <person name="Kramer D."/>
            <person name="Li W."/>
            <person name="Munsamy K."/>
            <person name="Piso A."/>
            <person name="Price J.L."/>
            <person name="Sonnekus B."/>
            <person name="Thomas C."/>
            <person name="van der Nest A."/>
            <person name="van Dijk A."/>
            <person name="van Heerden A."/>
            <person name="van Vuuren N."/>
            <person name="Yilmaz N."/>
            <person name="Duong T.A."/>
            <person name="van der Merwe N.A."/>
            <person name="Wingfield M.J."/>
            <person name="Wingfield B.D."/>
        </authorList>
    </citation>
    <scope>NUCLEOTIDE SEQUENCE [LARGE SCALE GENOMIC DNA]</scope>
    <source>
        <strain evidence="8 9">CMW 18300</strain>
    </source>
</reference>
<comment type="caution">
    <text evidence="8">The sequence shown here is derived from an EMBL/GenBank/DDBJ whole genome shotgun (WGS) entry which is preliminary data.</text>
</comment>
<evidence type="ECO:0000256" key="4">
    <source>
        <dbReference type="ARBA" id="ARBA00022827"/>
    </source>
</evidence>
<protein>
    <recommendedName>
        <fullName evidence="7">FAD-binding domain-containing protein</fullName>
    </recommendedName>
</protein>
<keyword evidence="4" id="KW-0274">FAD</keyword>
<dbReference type="SUPFAM" id="SSF54373">
    <property type="entry name" value="FAD-linked reductases, C-terminal domain"/>
    <property type="match status" value="1"/>
</dbReference>
<dbReference type="PANTHER" id="PTHR13789">
    <property type="entry name" value="MONOOXYGENASE"/>
    <property type="match status" value="1"/>
</dbReference>
<evidence type="ECO:0000259" key="7">
    <source>
        <dbReference type="Pfam" id="PF01494"/>
    </source>
</evidence>
<comment type="similarity">
    <text evidence="2">Belongs to the paxM FAD-dependent monooxygenase family.</text>
</comment>
<dbReference type="SUPFAM" id="SSF51905">
    <property type="entry name" value="FAD/NAD(P)-binding domain"/>
    <property type="match status" value="1"/>
</dbReference>
<keyword evidence="5" id="KW-0560">Oxidoreductase</keyword>
<name>A0ABR3X4W7_9PEZI</name>
<dbReference type="Gene3D" id="3.50.50.60">
    <property type="entry name" value="FAD/NAD(P)-binding domain"/>
    <property type="match status" value="1"/>
</dbReference>
<organism evidence="8 9">
    <name type="scientific">Diaporthe australafricana</name>
    <dbReference type="NCBI Taxonomy" id="127596"/>
    <lineage>
        <taxon>Eukaryota</taxon>
        <taxon>Fungi</taxon>
        <taxon>Dikarya</taxon>
        <taxon>Ascomycota</taxon>
        <taxon>Pezizomycotina</taxon>
        <taxon>Sordariomycetes</taxon>
        <taxon>Sordariomycetidae</taxon>
        <taxon>Diaporthales</taxon>
        <taxon>Diaporthaceae</taxon>
        <taxon>Diaporthe</taxon>
    </lineage>
</organism>
<dbReference type="InterPro" id="IPR002938">
    <property type="entry name" value="FAD-bd"/>
</dbReference>
<keyword evidence="9" id="KW-1185">Reference proteome</keyword>